<evidence type="ECO:0000313" key="2">
    <source>
        <dbReference type="EMBL" id="SHJ29325.1"/>
    </source>
</evidence>
<dbReference type="InterPro" id="IPR003731">
    <property type="entry name" value="Di-Nase_FeMo-co_biosynth"/>
</dbReference>
<dbReference type="AlphaFoldDB" id="A0A1M6I4J4"/>
<organism evidence="2 3">
    <name type="scientific">Parasporobacterium paucivorans DSM 15970</name>
    <dbReference type="NCBI Taxonomy" id="1122934"/>
    <lineage>
        <taxon>Bacteria</taxon>
        <taxon>Bacillati</taxon>
        <taxon>Bacillota</taxon>
        <taxon>Clostridia</taxon>
        <taxon>Lachnospirales</taxon>
        <taxon>Lachnospiraceae</taxon>
        <taxon>Parasporobacterium</taxon>
    </lineage>
</organism>
<dbReference type="EMBL" id="FQYT01000017">
    <property type="protein sequence ID" value="SHJ29325.1"/>
    <property type="molecule type" value="Genomic_DNA"/>
</dbReference>
<dbReference type="RefSeq" id="WP_073993970.1">
    <property type="nucleotide sequence ID" value="NZ_FQYT01000017.1"/>
</dbReference>
<evidence type="ECO:0000259" key="1">
    <source>
        <dbReference type="Pfam" id="PF02579"/>
    </source>
</evidence>
<accession>A0A1M6I4J4</accession>
<reference evidence="2 3" key="1">
    <citation type="submission" date="2016-11" db="EMBL/GenBank/DDBJ databases">
        <authorList>
            <person name="Jaros S."/>
            <person name="Januszkiewicz K."/>
            <person name="Wedrychowicz H."/>
        </authorList>
    </citation>
    <scope>NUCLEOTIDE SEQUENCE [LARGE SCALE GENOMIC DNA]</scope>
    <source>
        <strain evidence="2 3">DSM 15970</strain>
    </source>
</reference>
<dbReference type="STRING" id="1122934.SAMN02745691_01674"/>
<evidence type="ECO:0000313" key="3">
    <source>
        <dbReference type="Proteomes" id="UP000184342"/>
    </source>
</evidence>
<protein>
    <submittedName>
        <fullName evidence="2">Predicted Fe-Mo cluster-binding protein, NifX family</fullName>
    </submittedName>
</protein>
<name>A0A1M6I4J4_9FIRM</name>
<dbReference type="Pfam" id="PF02579">
    <property type="entry name" value="Nitro_FeMo-Co"/>
    <property type="match status" value="1"/>
</dbReference>
<keyword evidence="3" id="KW-1185">Reference proteome</keyword>
<sequence length="122" mass="13259">MQKEEIIYALPLTDDQASISAHFGEALFFMLVTLKAGDKAAYKTEIIDNPFCKTEKGKGISAAEFLVENKVDLVIVKKGFSSKGPAYVFADSNIEIILTNEDTPENVLKKLGLTVNSSPGNC</sequence>
<proteinExistence type="predicted"/>
<dbReference type="InterPro" id="IPR036105">
    <property type="entry name" value="DiNase_FeMo-co_biosyn_sf"/>
</dbReference>
<dbReference type="Gene3D" id="3.30.420.130">
    <property type="entry name" value="Dinitrogenase iron-molybdenum cofactor biosynthesis domain"/>
    <property type="match status" value="1"/>
</dbReference>
<gene>
    <name evidence="2" type="ORF">SAMN02745691_01674</name>
</gene>
<dbReference type="Proteomes" id="UP000184342">
    <property type="component" value="Unassembled WGS sequence"/>
</dbReference>
<feature type="domain" description="Dinitrogenase iron-molybdenum cofactor biosynthesis" evidence="1">
    <location>
        <begin position="16"/>
        <end position="111"/>
    </location>
</feature>
<dbReference type="SUPFAM" id="SSF53146">
    <property type="entry name" value="Nitrogenase accessory factor-like"/>
    <property type="match status" value="1"/>
</dbReference>
<dbReference type="OrthoDB" id="9806522at2"/>